<feature type="repeat" description="PPR" evidence="3">
    <location>
        <begin position="201"/>
        <end position="235"/>
    </location>
</feature>
<organism evidence="5 6">
    <name type="scientific">Dioscorea zingiberensis</name>
    <dbReference type="NCBI Taxonomy" id="325984"/>
    <lineage>
        <taxon>Eukaryota</taxon>
        <taxon>Viridiplantae</taxon>
        <taxon>Streptophyta</taxon>
        <taxon>Embryophyta</taxon>
        <taxon>Tracheophyta</taxon>
        <taxon>Spermatophyta</taxon>
        <taxon>Magnoliopsida</taxon>
        <taxon>Liliopsida</taxon>
        <taxon>Dioscoreales</taxon>
        <taxon>Dioscoreaceae</taxon>
        <taxon>Dioscorea</taxon>
    </lineage>
</organism>
<dbReference type="PANTHER" id="PTHR47936">
    <property type="entry name" value="PPR_LONG DOMAIN-CONTAINING PROTEIN"/>
    <property type="match status" value="1"/>
</dbReference>
<evidence type="ECO:0000313" key="6">
    <source>
        <dbReference type="Proteomes" id="UP001085076"/>
    </source>
</evidence>
<sequence>MANQLRRLFSPSTTPSSANPEQPQRVKALINHLFKIRDPDALVAAFNSASSAHPRFRAAHNIYSSAVRRLTAAGRPDSVRALLEHQKQFPDLHREGFALRLLSLYGTAKLPDDAVATFHQLPSLGCPRSVKSFNALLSACLDSKAFDLMADLFKQIPSEDHSITPSLLSYNILINALCEKPDLDAAFKTLDLIEANGFSPDLVSFNTLLNAFYSNDQVDNAQKVWSLMREKKIEPDTKSFNAKLRWLVSQGRVSEASEIVDSLRKNGPKPDAFSFQALIKGFCEDGKLEEAKRLFTELTESDFVPVHTTFQYLIPRLCDNDEIDLAFKICSESLTKKHFIDANTLQMLVNKLVEGSRMKEAKKLVELGRLNGCSRTNLRMP</sequence>
<dbReference type="GO" id="GO:0031930">
    <property type="term" value="P:mitochondria-nucleus signaling pathway"/>
    <property type="evidence" value="ECO:0007669"/>
    <property type="project" value="TreeGrafter"/>
</dbReference>
<proteinExistence type="inferred from homology"/>
<gene>
    <name evidence="5" type="ORF">J5N97_011631</name>
</gene>
<dbReference type="InterPro" id="IPR002885">
    <property type="entry name" value="PPR_rpt"/>
</dbReference>
<evidence type="ECO:0008006" key="7">
    <source>
        <dbReference type="Google" id="ProtNLM"/>
    </source>
</evidence>
<protein>
    <recommendedName>
        <fullName evidence="7">Pentatricopeptide repeat-containing protein</fullName>
    </recommendedName>
</protein>
<dbReference type="NCBIfam" id="TIGR00756">
    <property type="entry name" value="PPR"/>
    <property type="match status" value="3"/>
</dbReference>
<feature type="region of interest" description="Disordered" evidence="4">
    <location>
        <begin position="1"/>
        <end position="22"/>
    </location>
</feature>
<evidence type="ECO:0000313" key="5">
    <source>
        <dbReference type="EMBL" id="KAJ0983376.1"/>
    </source>
</evidence>
<reference evidence="5" key="1">
    <citation type="submission" date="2021-03" db="EMBL/GenBank/DDBJ databases">
        <authorList>
            <person name="Li Z."/>
            <person name="Yang C."/>
        </authorList>
    </citation>
    <scope>NUCLEOTIDE SEQUENCE</scope>
    <source>
        <strain evidence="5">Dzin_1.0</strain>
        <tissue evidence="5">Leaf</tissue>
    </source>
</reference>
<dbReference type="PROSITE" id="PS51375">
    <property type="entry name" value="PPR"/>
    <property type="match status" value="4"/>
</dbReference>
<feature type="repeat" description="PPR" evidence="3">
    <location>
        <begin position="236"/>
        <end position="270"/>
    </location>
</feature>
<dbReference type="InterPro" id="IPR011990">
    <property type="entry name" value="TPR-like_helical_dom_sf"/>
</dbReference>
<dbReference type="EMBL" id="JAGGNH010000002">
    <property type="protein sequence ID" value="KAJ0983376.1"/>
    <property type="molecule type" value="Genomic_DNA"/>
</dbReference>
<dbReference type="OrthoDB" id="185373at2759"/>
<feature type="repeat" description="PPR" evidence="3">
    <location>
        <begin position="271"/>
        <end position="305"/>
    </location>
</feature>
<evidence type="ECO:0000256" key="4">
    <source>
        <dbReference type="SAM" id="MobiDB-lite"/>
    </source>
</evidence>
<feature type="repeat" description="PPR" evidence="3">
    <location>
        <begin position="166"/>
        <end position="200"/>
    </location>
</feature>
<keyword evidence="2" id="KW-0677">Repeat</keyword>
<accession>A0A9D5D0W3</accession>
<dbReference type="GO" id="GO:0010019">
    <property type="term" value="P:chloroplast-nucleus signaling pathway"/>
    <property type="evidence" value="ECO:0007669"/>
    <property type="project" value="TreeGrafter"/>
</dbReference>
<evidence type="ECO:0000256" key="1">
    <source>
        <dbReference type="ARBA" id="ARBA00007626"/>
    </source>
</evidence>
<dbReference type="Pfam" id="PF13041">
    <property type="entry name" value="PPR_2"/>
    <property type="match status" value="2"/>
</dbReference>
<dbReference type="Gene3D" id="1.25.40.10">
    <property type="entry name" value="Tetratricopeptide repeat domain"/>
    <property type="match status" value="2"/>
</dbReference>
<comment type="caution">
    <text evidence="5">The sequence shown here is derived from an EMBL/GenBank/DDBJ whole genome shotgun (WGS) entry which is preliminary data.</text>
</comment>
<evidence type="ECO:0000256" key="3">
    <source>
        <dbReference type="PROSITE-ProRule" id="PRU00708"/>
    </source>
</evidence>
<dbReference type="PANTHER" id="PTHR47936:SF5">
    <property type="entry name" value="PENTACOTRIPEPTIDE-REPEAT REGION OF PRORP DOMAIN-CONTAINING PROTEIN"/>
    <property type="match status" value="1"/>
</dbReference>
<dbReference type="AlphaFoldDB" id="A0A9D5D0W3"/>
<keyword evidence="6" id="KW-1185">Reference proteome</keyword>
<dbReference type="Proteomes" id="UP001085076">
    <property type="component" value="Miscellaneous, Linkage group lg02"/>
</dbReference>
<reference evidence="5" key="2">
    <citation type="journal article" date="2022" name="Hortic Res">
        <title>The genome of Dioscorea zingiberensis sheds light on the biosynthesis, origin and evolution of the medicinally important diosgenin saponins.</title>
        <authorList>
            <person name="Li Y."/>
            <person name="Tan C."/>
            <person name="Li Z."/>
            <person name="Guo J."/>
            <person name="Li S."/>
            <person name="Chen X."/>
            <person name="Wang C."/>
            <person name="Dai X."/>
            <person name="Yang H."/>
            <person name="Song W."/>
            <person name="Hou L."/>
            <person name="Xu J."/>
            <person name="Tong Z."/>
            <person name="Xu A."/>
            <person name="Yuan X."/>
            <person name="Wang W."/>
            <person name="Yang Q."/>
            <person name="Chen L."/>
            <person name="Sun Z."/>
            <person name="Wang K."/>
            <person name="Pan B."/>
            <person name="Chen J."/>
            <person name="Bao Y."/>
            <person name="Liu F."/>
            <person name="Qi X."/>
            <person name="Gang D.R."/>
            <person name="Wen J."/>
            <person name="Li J."/>
        </authorList>
    </citation>
    <scope>NUCLEOTIDE SEQUENCE</scope>
    <source>
        <strain evidence="5">Dzin_1.0</strain>
    </source>
</reference>
<feature type="compositionally biased region" description="Polar residues" evidence="4">
    <location>
        <begin position="10"/>
        <end position="22"/>
    </location>
</feature>
<evidence type="ECO:0000256" key="2">
    <source>
        <dbReference type="ARBA" id="ARBA00022737"/>
    </source>
</evidence>
<comment type="similarity">
    <text evidence="1">Belongs to the PPR family. P subfamily.</text>
</comment>
<dbReference type="GO" id="GO:0009507">
    <property type="term" value="C:chloroplast"/>
    <property type="evidence" value="ECO:0007669"/>
    <property type="project" value="TreeGrafter"/>
</dbReference>
<name>A0A9D5D0W3_9LILI</name>